<dbReference type="InterPro" id="IPR007321">
    <property type="entry name" value="Transposase_28"/>
</dbReference>
<dbReference type="Proteomes" id="UP001152523">
    <property type="component" value="Unassembled WGS sequence"/>
</dbReference>
<keyword evidence="4" id="KW-1185">Reference proteome</keyword>
<organism evidence="3 4">
    <name type="scientific">Cuscuta epithymum</name>
    <dbReference type="NCBI Taxonomy" id="186058"/>
    <lineage>
        <taxon>Eukaryota</taxon>
        <taxon>Viridiplantae</taxon>
        <taxon>Streptophyta</taxon>
        <taxon>Embryophyta</taxon>
        <taxon>Tracheophyta</taxon>
        <taxon>Spermatophyta</taxon>
        <taxon>Magnoliopsida</taxon>
        <taxon>eudicotyledons</taxon>
        <taxon>Gunneridae</taxon>
        <taxon>Pentapetalae</taxon>
        <taxon>asterids</taxon>
        <taxon>lamiids</taxon>
        <taxon>Solanales</taxon>
        <taxon>Convolvulaceae</taxon>
        <taxon>Cuscuteae</taxon>
        <taxon>Cuscuta</taxon>
        <taxon>Cuscuta subgen. Cuscuta</taxon>
    </lineage>
</organism>
<evidence type="ECO:0000259" key="2">
    <source>
        <dbReference type="Pfam" id="PF04195"/>
    </source>
</evidence>
<accession>A0AAV0FZX4</accession>
<dbReference type="PANTHER" id="PTHR33026">
    <property type="entry name" value="OS06G0360600 PROTEIN"/>
    <property type="match status" value="1"/>
</dbReference>
<proteinExistence type="predicted"/>
<evidence type="ECO:0000256" key="1">
    <source>
        <dbReference type="SAM" id="MobiDB-lite"/>
    </source>
</evidence>
<feature type="domain" description="Transposase (putative) gypsy type" evidence="2">
    <location>
        <begin position="118"/>
        <end position="183"/>
    </location>
</feature>
<evidence type="ECO:0000313" key="3">
    <source>
        <dbReference type="EMBL" id="CAH9140868.1"/>
    </source>
</evidence>
<protein>
    <recommendedName>
        <fullName evidence="2">Transposase (putative) gypsy type domain-containing protein</fullName>
    </recommendedName>
</protein>
<dbReference type="AlphaFoldDB" id="A0AAV0FZX4"/>
<dbReference type="EMBL" id="CAMAPF010001027">
    <property type="protein sequence ID" value="CAH9140868.1"/>
    <property type="molecule type" value="Genomic_DNA"/>
</dbReference>
<dbReference type="PANTHER" id="PTHR33026:SF7">
    <property type="entry name" value="OS03G0100275 PROTEIN"/>
    <property type="match status" value="1"/>
</dbReference>
<name>A0AAV0FZX4_9ASTE</name>
<feature type="region of interest" description="Disordered" evidence="1">
    <location>
        <begin position="1"/>
        <end position="62"/>
    </location>
</feature>
<comment type="caution">
    <text evidence="3">The sequence shown here is derived from an EMBL/GenBank/DDBJ whole genome shotgun (WGS) entry which is preliminary data.</text>
</comment>
<dbReference type="Pfam" id="PF04195">
    <property type="entry name" value="Transposase_28"/>
    <property type="match status" value="1"/>
</dbReference>
<reference evidence="3" key="1">
    <citation type="submission" date="2022-07" db="EMBL/GenBank/DDBJ databases">
        <authorList>
            <person name="Macas J."/>
            <person name="Novak P."/>
            <person name="Neumann P."/>
        </authorList>
    </citation>
    <scope>NUCLEOTIDE SEQUENCE</scope>
</reference>
<gene>
    <name evidence="3" type="ORF">CEPIT_LOCUS38682</name>
</gene>
<sequence length="285" mass="31572">MAPLRSSELSTSGTVIPEENPNDTLQVVRIPAEVNGDDSSSSDVYSDGTKSGDELEVMEAGPPSGVSCHKLDLALIRFRRQKLTAQNRAQIQMLIPDSVDFRLQSGLHPMRHFPGMVVVHFDSVKAGLRFPLHPFFVSLLNFYNVVPAQIMPNSYRSIAGFICRCHSVEVTPTLELFHYFFSVIPQQSHGFLVVSSRPGHILFCDAPSSIKGWKDRFFFVSVPNGLIPRKWNAFPPKSPEPFISEELSQDVIAVEAGGCFKIMSYLTPERLIRAGIGTARIPGLT</sequence>
<evidence type="ECO:0000313" key="4">
    <source>
        <dbReference type="Proteomes" id="UP001152523"/>
    </source>
</evidence>
<feature type="compositionally biased region" description="Low complexity" evidence="1">
    <location>
        <begin position="37"/>
        <end position="47"/>
    </location>
</feature>